<feature type="region of interest" description="Disordered" evidence="1">
    <location>
        <begin position="137"/>
        <end position="170"/>
    </location>
</feature>
<proteinExistence type="predicted"/>
<sequence length="170" mass="17773">MSSDKDASNPTATAPPALPPNVTIFSPKDPSAAKALTSGSVFTRLTVSASIEPAQLSKALKGSISESWCLVHRNVVLIFDKDQDAHHEHFRAVCLALKDADIGLDVAGCIFDATEVVKAGFQLDTMNSGSVLVVDIMDGDDDDDDDDDSDDDAEASLGLLMSGDSGATMS</sequence>
<dbReference type="EMBL" id="WIGM01000244">
    <property type="protein sequence ID" value="KAF6832145.1"/>
    <property type="molecule type" value="Genomic_DNA"/>
</dbReference>
<gene>
    <name evidence="2" type="ORF">CMUS01_07044</name>
</gene>
<evidence type="ECO:0000313" key="3">
    <source>
        <dbReference type="Proteomes" id="UP000639643"/>
    </source>
</evidence>
<reference evidence="2" key="1">
    <citation type="journal article" date="2020" name="Phytopathology">
        <title>Genome Sequence Resources of Colletotrichum truncatum, C. plurivorum, C. musicola, and C. sojae: Four Species Pathogenic to Soybean (Glycine max).</title>
        <authorList>
            <person name="Rogerio F."/>
            <person name="Boufleur T.R."/>
            <person name="Ciampi-Guillardi M."/>
            <person name="Sukno S.A."/>
            <person name="Thon M.R."/>
            <person name="Massola Junior N.S."/>
            <person name="Baroncelli R."/>
        </authorList>
    </citation>
    <scope>NUCLEOTIDE SEQUENCE</scope>
    <source>
        <strain evidence="2">LFN0074</strain>
    </source>
</reference>
<keyword evidence="3" id="KW-1185">Reference proteome</keyword>
<organism evidence="2 3">
    <name type="scientific">Colletotrichum musicola</name>
    <dbReference type="NCBI Taxonomy" id="2175873"/>
    <lineage>
        <taxon>Eukaryota</taxon>
        <taxon>Fungi</taxon>
        <taxon>Dikarya</taxon>
        <taxon>Ascomycota</taxon>
        <taxon>Pezizomycotina</taxon>
        <taxon>Sordariomycetes</taxon>
        <taxon>Hypocreomycetidae</taxon>
        <taxon>Glomerellales</taxon>
        <taxon>Glomerellaceae</taxon>
        <taxon>Colletotrichum</taxon>
        <taxon>Colletotrichum orchidearum species complex</taxon>
    </lineage>
</organism>
<feature type="compositionally biased region" description="Acidic residues" evidence="1">
    <location>
        <begin position="137"/>
        <end position="154"/>
    </location>
</feature>
<name>A0A8H6NGW1_9PEZI</name>
<dbReference type="AlphaFoldDB" id="A0A8H6NGW1"/>
<dbReference type="OrthoDB" id="5280080at2759"/>
<comment type="caution">
    <text evidence="2">The sequence shown here is derived from an EMBL/GenBank/DDBJ whole genome shotgun (WGS) entry which is preliminary data.</text>
</comment>
<evidence type="ECO:0000256" key="1">
    <source>
        <dbReference type="SAM" id="MobiDB-lite"/>
    </source>
</evidence>
<protein>
    <submittedName>
        <fullName evidence="2">Uncharacterized protein</fullName>
    </submittedName>
</protein>
<dbReference type="Proteomes" id="UP000639643">
    <property type="component" value="Unassembled WGS sequence"/>
</dbReference>
<accession>A0A8H6NGW1</accession>
<evidence type="ECO:0000313" key="2">
    <source>
        <dbReference type="EMBL" id="KAF6832145.1"/>
    </source>
</evidence>
<feature type="region of interest" description="Disordered" evidence="1">
    <location>
        <begin position="1"/>
        <end position="25"/>
    </location>
</feature>